<reference evidence="1 2" key="1">
    <citation type="journal article" date="2019" name="Nat. Med.">
        <title>A library of human gut bacterial isolates paired with longitudinal multiomics data enables mechanistic microbiome research.</title>
        <authorList>
            <person name="Poyet M."/>
            <person name="Groussin M."/>
            <person name="Gibbons S.M."/>
            <person name="Avila-Pacheco J."/>
            <person name="Jiang X."/>
            <person name="Kearney S.M."/>
            <person name="Perrotta A.R."/>
            <person name="Berdy B."/>
            <person name="Zhao S."/>
            <person name="Lieberman T.D."/>
            <person name="Swanson P.K."/>
            <person name="Smith M."/>
            <person name="Roesemann S."/>
            <person name="Alexander J.E."/>
            <person name="Rich S.A."/>
            <person name="Livny J."/>
            <person name="Vlamakis H."/>
            <person name="Clish C."/>
            <person name="Bullock K."/>
            <person name="Deik A."/>
            <person name="Scott J."/>
            <person name="Pierce K.A."/>
            <person name="Xavier R.J."/>
            <person name="Alm E.J."/>
        </authorList>
    </citation>
    <scope>NUCLEOTIDE SEQUENCE [LARGE SCALE GENOMIC DNA]</scope>
    <source>
        <strain evidence="1 2">BIOML-A73</strain>
    </source>
</reference>
<sequence>MLYQLSYFRIFSFAVAKVGIFRKPANILPTFFTEICSLCIDRKTIILIINSFGHDNLHKKIACIFQLSPLWSR</sequence>
<dbReference type="Proteomes" id="UP000474077">
    <property type="component" value="Unassembled WGS sequence"/>
</dbReference>
<organism evidence="1 2">
    <name type="scientific">Bacteroides xylanisolvens</name>
    <dbReference type="NCBI Taxonomy" id="371601"/>
    <lineage>
        <taxon>Bacteria</taxon>
        <taxon>Pseudomonadati</taxon>
        <taxon>Bacteroidota</taxon>
        <taxon>Bacteroidia</taxon>
        <taxon>Bacteroidales</taxon>
        <taxon>Bacteroidaceae</taxon>
        <taxon>Bacteroides</taxon>
    </lineage>
</organism>
<dbReference type="EMBL" id="WDER01000137">
    <property type="protein sequence ID" value="KAB6077797.1"/>
    <property type="molecule type" value="Genomic_DNA"/>
</dbReference>
<gene>
    <name evidence="1" type="ORF">GA560_24655</name>
</gene>
<dbReference type="AlphaFoldDB" id="A0A6L4NAM3"/>
<evidence type="ECO:0000313" key="1">
    <source>
        <dbReference type="EMBL" id="KAB6077797.1"/>
    </source>
</evidence>
<name>A0A6L4NAM3_9BACE</name>
<comment type="caution">
    <text evidence="1">The sequence shown here is derived from an EMBL/GenBank/DDBJ whole genome shotgun (WGS) entry which is preliminary data.</text>
</comment>
<accession>A0A6L4NAM3</accession>
<evidence type="ECO:0000313" key="2">
    <source>
        <dbReference type="Proteomes" id="UP000474077"/>
    </source>
</evidence>
<protein>
    <submittedName>
        <fullName evidence="1">Uncharacterized protein</fullName>
    </submittedName>
</protein>
<proteinExistence type="predicted"/>